<evidence type="ECO:0000256" key="4">
    <source>
        <dbReference type="ARBA" id="ARBA00022690"/>
    </source>
</evidence>
<reference evidence="13" key="2">
    <citation type="journal article" date="2005" name="Proc. Natl. Acad. Sci. U.S.A.">
        <title>The ovalbumin serpins revisited: perspective from the chicken genome of clade B serpin evolution in vertebrates.</title>
        <authorList>
            <person name="Benarafa C."/>
            <person name="Remold-O'Donnell E."/>
        </authorList>
    </citation>
    <scope>NUCLEOTIDE SEQUENCE</scope>
</reference>
<dbReference type="PANTHER" id="PTHR11461:SF204">
    <property type="entry name" value="SERPIN B6"/>
    <property type="match status" value="1"/>
</dbReference>
<evidence type="ECO:0000313" key="10">
    <source>
        <dbReference type="EMBL" id="AAH53300.1"/>
    </source>
</evidence>
<dbReference type="GO" id="GO:0005615">
    <property type="term" value="C:extracellular space"/>
    <property type="evidence" value="ECO:0007669"/>
    <property type="project" value="InterPro"/>
</dbReference>
<evidence type="ECO:0000313" key="13">
    <source>
        <dbReference type="RefSeq" id="NP_956230.1"/>
    </source>
</evidence>
<keyword evidence="16" id="KW-1267">Proteomics identification</keyword>
<dbReference type="GeneID" id="335119"/>
<dbReference type="ExpressionAtlas" id="Q7T309">
    <property type="expression patterns" value="baseline and differential"/>
</dbReference>
<evidence type="ECO:0000256" key="8">
    <source>
        <dbReference type="ARBA" id="ARBA00039202"/>
    </source>
</evidence>
<comment type="similarity">
    <text evidence="2">Belongs to the serpin family. Ov-serpin subfamily.</text>
</comment>
<dbReference type="InterPro" id="IPR000215">
    <property type="entry name" value="Serpin_fam"/>
</dbReference>
<dbReference type="InterPro" id="IPR042178">
    <property type="entry name" value="Serpin_sf_1"/>
</dbReference>
<dbReference type="GO" id="GO:0004867">
    <property type="term" value="F:serine-type endopeptidase inhibitor activity"/>
    <property type="evidence" value="ECO:0007669"/>
    <property type="project" value="UniProtKB-KW"/>
</dbReference>
<dbReference type="FunFam" id="2.10.310.10:FF:000001">
    <property type="entry name" value="Serpin family A member 1"/>
    <property type="match status" value="1"/>
</dbReference>
<accession>A0A8N7UZX4</accession>
<comment type="subcellular location">
    <subcellularLocation>
        <location evidence="1">Cytoplasm</location>
    </subcellularLocation>
</comment>
<evidence type="ECO:0000256" key="7">
    <source>
        <dbReference type="ARBA" id="ARBA00038828"/>
    </source>
</evidence>
<name>Q7T309_DANRE</name>
<dbReference type="FunFam" id="3.30.497.10:FF:000055">
    <property type="entry name" value="Serpin peptidase inhibitor, clade B (ovalbumin), member 1,-like 3"/>
    <property type="match status" value="1"/>
</dbReference>
<accession>Q7T309</accession>
<dbReference type="AGR" id="ZFIN:ZDB-GENE-030131-7059"/>
<dbReference type="RefSeq" id="XP_005174262.2">
    <property type="nucleotide sequence ID" value="XM_005174205.5"/>
</dbReference>
<dbReference type="InterPro" id="IPR023795">
    <property type="entry name" value="Serpin_CS"/>
</dbReference>
<reference evidence="11 12" key="4">
    <citation type="journal article" date="2013" name="Nature">
        <title>The zebrafish reference genome sequence and its relationship to the human genome.</title>
        <authorList>
            <consortium name="Genome Reference Consortium Zebrafish"/>
            <person name="Howe K."/>
            <person name="Clark M.D."/>
            <person name="Torroja C.F."/>
            <person name="Torrance J."/>
            <person name="Berthelot C."/>
            <person name="Muffato M."/>
            <person name="Collins J.E."/>
            <person name="Humphray S."/>
            <person name="McLaren K."/>
            <person name="Matthews L."/>
            <person name="McLaren S."/>
            <person name="Sealy I."/>
            <person name="Caccamo M."/>
            <person name="Churcher C."/>
            <person name="Scott C."/>
            <person name="Barrett J.C."/>
            <person name="Koch R."/>
            <person name="Rauch G.J."/>
            <person name="White S."/>
            <person name="Chow W."/>
            <person name="Kilian B."/>
            <person name="Quintais L.T."/>
            <person name="Guerra-Assuncao J.A."/>
            <person name="Zhou Y."/>
            <person name="Gu Y."/>
            <person name="Yen J."/>
            <person name="Vogel J.H."/>
            <person name="Eyre T."/>
            <person name="Redmond S."/>
            <person name="Banerjee R."/>
            <person name="Chi J."/>
            <person name="Fu B."/>
            <person name="Langley E."/>
            <person name="Maguire S.F."/>
            <person name="Laird G.K."/>
            <person name="Lloyd D."/>
            <person name="Kenyon E."/>
            <person name="Donaldson S."/>
            <person name="Sehra H."/>
            <person name="Almeida-King J."/>
            <person name="Loveland J."/>
            <person name="Trevanion S."/>
            <person name="Jones M."/>
            <person name="Quail M."/>
            <person name="Willey D."/>
            <person name="Hunt A."/>
            <person name="Burton J."/>
            <person name="Sims S."/>
            <person name="McLay K."/>
            <person name="Plumb B."/>
            <person name="Davis J."/>
            <person name="Clee C."/>
            <person name="Oliver K."/>
            <person name="Clark R."/>
            <person name="Riddle C."/>
            <person name="Elliot D."/>
            <person name="Eliott D."/>
            <person name="Threadgold G."/>
            <person name="Harden G."/>
            <person name="Ware D."/>
            <person name="Begum S."/>
            <person name="Mortimore B."/>
            <person name="Mortimer B."/>
            <person name="Kerry G."/>
            <person name="Heath P."/>
            <person name="Phillimore B."/>
            <person name="Tracey A."/>
            <person name="Corby N."/>
            <person name="Dunn M."/>
            <person name="Johnson C."/>
            <person name="Wood J."/>
            <person name="Clark S."/>
            <person name="Pelan S."/>
            <person name="Griffiths G."/>
            <person name="Smith M."/>
            <person name="Glithero R."/>
            <person name="Howden P."/>
            <person name="Barker N."/>
            <person name="Lloyd C."/>
            <person name="Stevens C."/>
            <person name="Harley J."/>
            <person name="Holt K."/>
            <person name="Panagiotidis G."/>
            <person name="Lovell J."/>
            <person name="Beasley H."/>
            <person name="Henderson C."/>
            <person name="Gordon D."/>
            <person name="Auger K."/>
            <person name="Wright D."/>
            <person name="Collins J."/>
            <person name="Raisen C."/>
            <person name="Dyer L."/>
            <person name="Leung K."/>
            <person name="Robertson L."/>
            <person name="Ambridge K."/>
            <person name="Leongamornlert D."/>
            <person name="McGuire S."/>
            <person name="Gilderthorp R."/>
            <person name="Griffiths C."/>
            <person name="Manthravadi D."/>
            <person name="Nichol S."/>
            <person name="Barker G."/>
            <person name="Whitehead S."/>
            <person name="Kay M."/>
            <person name="Brown J."/>
            <person name="Murnane C."/>
            <person name="Gray E."/>
            <person name="Humphries M."/>
            <person name="Sycamore N."/>
            <person name="Barker D."/>
            <person name="Saunders D."/>
            <person name="Wallis J."/>
            <person name="Babbage A."/>
            <person name="Hammond S."/>
            <person name="Mashreghi-Mohammadi M."/>
            <person name="Barr L."/>
            <person name="Martin S."/>
            <person name="Wray P."/>
            <person name="Ellington A."/>
            <person name="Matthews N."/>
            <person name="Ellwood M."/>
            <person name="Woodmansey R."/>
            <person name="Clark G."/>
            <person name="Cooper J."/>
            <person name="Cooper J."/>
            <person name="Tromans A."/>
            <person name="Grafham D."/>
            <person name="Skuce C."/>
            <person name="Pandian R."/>
            <person name="Andrews R."/>
            <person name="Harrison E."/>
            <person name="Kimberley A."/>
            <person name="Garnett J."/>
            <person name="Fosker N."/>
            <person name="Hall R."/>
            <person name="Garner P."/>
            <person name="Kelly D."/>
            <person name="Bird C."/>
            <person name="Palmer S."/>
            <person name="Gehring I."/>
            <person name="Berger A."/>
            <person name="Dooley C.M."/>
            <person name="Ersan-Urun Z."/>
            <person name="Eser C."/>
            <person name="Geiger H."/>
            <person name="Geisler M."/>
            <person name="Karotki L."/>
            <person name="Kirn A."/>
            <person name="Konantz J."/>
            <person name="Konantz M."/>
            <person name="Oberlander M."/>
            <person name="Rudolph-Geiger S."/>
            <person name="Teucke M."/>
            <person name="Lanz C."/>
            <person name="Raddatz G."/>
            <person name="Osoegawa K."/>
            <person name="Zhu B."/>
            <person name="Rapp A."/>
            <person name="Widaa S."/>
            <person name="Langford C."/>
            <person name="Yang F."/>
            <person name="Schuster S.C."/>
            <person name="Carter N.P."/>
            <person name="Harrow J."/>
            <person name="Ning Z."/>
            <person name="Herrero J."/>
            <person name="Searle S.M."/>
            <person name="Enright A."/>
            <person name="Geisler R."/>
            <person name="Plasterk R.H."/>
            <person name="Lee C."/>
            <person name="Westerfield M."/>
            <person name="de Jong P.J."/>
            <person name="Zon L.I."/>
            <person name="Postlethwait J.H."/>
            <person name="Nusslein-Volhard C."/>
            <person name="Hubbard T.J."/>
            <person name="Roest Crollius H."/>
            <person name="Rogers J."/>
            <person name="Stemple D.L."/>
        </authorList>
    </citation>
    <scope>NUCLEOTIDE SEQUENCE [LARGE SCALE GENOMIC DNA]</scope>
    <source>
        <strain evidence="11">Tuebingen</strain>
    </source>
</reference>
<dbReference type="CTD" id="335119"/>
<sequence>MEPLSAAHARFCLSLFQKISDGDSSQNVFFSPLSISAALSMLSLGAAGNTKDQMSQTLHFDGAESQIHAGFTKLLTEMNRAGAPHTLSLASRLYGEQSCRFQETFLSDTRRLYGAELQPLDFISQPEASRGIINRWVEQQTHEKIRDLLAEGSVDSLSRLVLVNAVYFKSSWERKFLEEHTHEQQFRTSRNESKPVQMMFQKGRFPLAFIPDVNCQILELPYAGKELSMLVLLPNAMEDDGTGLEKLERALTLETLTDWTRSDMMDVLEVEVSLPRLRVEERLELKPLLVELGMPDAFDPQRADFSGVCAGGELLLSTVVHQSFLEVNEEGTEAAAATAAVMMTRCLMRAERFCADHPFLMLIRHNPTGSLLFYGRVCNP</sequence>
<proteinExistence type="evidence at protein level"/>
<evidence type="ECO:0000313" key="12">
    <source>
        <dbReference type="Proteomes" id="UP000000437"/>
    </source>
</evidence>
<dbReference type="ZFIN" id="ZDB-GENE-030131-7059">
    <property type="gene designation" value="serpinb1l3"/>
</dbReference>
<dbReference type="PANTHER" id="PTHR11461">
    <property type="entry name" value="SERINE PROTEASE INHIBITOR, SERPIN"/>
    <property type="match status" value="1"/>
</dbReference>
<evidence type="ECO:0000313" key="14">
    <source>
        <dbReference type="RefSeq" id="XP_005174262.2"/>
    </source>
</evidence>
<dbReference type="SUPFAM" id="SSF56574">
    <property type="entry name" value="Serpins"/>
    <property type="match status" value="1"/>
</dbReference>
<dbReference type="SMR" id="Q7T309"/>
<evidence type="ECO:0000256" key="5">
    <source>
        <dbReference type="ARBA" id="ARBA00022900"/>
    </source>
</evidence>
<reference evidence="13" key="7">
    <citation type="journal article" date="2023" name="Exp. Dermatol.">
        <title>SERPINB7 mutation causes Nagashima-type palmoplantar keratosis and its spatiotemporal expression in zebrafish.</title>
        <authorList>
            <person name="Lyu C."/>
            <person name="Zhang F."/>
            <person name="Liu T."/>
            <person name="Yu G."/>
            <person name="Ge K."/>
            <person name="Chen S."/>
            <person name="Sheng D."/>
            <person name="Sun Y."/>
        </authorList>
    </citation>
    <scope>NUCLEOTIDE SEQUENCE</scope>
</reference>
<dbReference type="AlphaFoldDB" id="Q7T309"/>
<dbReference type="Gene3D" id="2.10.310.10">
    <property type="entry name" value="Serpins superfamily"/>
    <property type="match status" value="1"/>
</dbReference>
<dbReference type="SMART" id="SM00093">
    <property type="entry name" value="SERPIN"/>
    <property type="match status" value="1"/>
</dbReference>
<dbReference type="RefSeq" id="NP_956230.1">
    <property type="nucleotide sequence ID" value="NM_199936.1"/>
</dbReference>
<accession>A0A8M2BLG1</accession>
<keyword evidence="12" id="KW-1185">Reference proteome</keyword>
<dbReference type="PROSITE" id="PS00284">
    <property type="entry name" value="SERPIN"/>
    <property type="match status" value="1"/>
</dbReference>
<dbReference type="CDD" id="cd19956">
    <property type="entry name" value="serpinB"/>
    <property type="match status" value="1"/>
</dbReference>
<dbReference type="Bgee" id="ENSDARG00000014556">
    <property type="expression patterns" value="Expressed in intestine and 24 other cell types or tissues"/>
</dbReference>
<dbReference type="GeneTree" id="ENSGT00940000154835"/>
<dbReference type="InterPro" id="IPR023796">
    <property type="entry name" value="Serpin_dom"/>
</dbReference>
<dbReference type="GO" id="GO:0005737">
    <property type="term" value="C:cytoplasm"/>
    <property type="evidence" value="ECO:0007669"/>
    <property type="project" value="UniProtKB-SubCell"/>
</dbReference>
<evidence type="ECO:0000256" key="1">
    <source>
        <dbReference type="ARBA" id="ARBA00004496"/>
    </source>
</evidence>
<reference evidence="13" key="6">
    <citation type="journal article" date="2018" name="PLoS Genet.">
        <title>RES complex is associated with intron definition and required for zebrafish early embryogenesis.</title>
        <authorList>
            <person name="Fernandez J.P."/>
            <person name="Moreno-Mateos M.A."/>
            <person name="Gohr A."/>
            <person name="Miao L."/>
            <person name="Chan S.H."/>
            <person name="Irimia M."/>
            <person name="Giraldez A.J."/>
        </authorList>
    </citation>
    <scope>NUCLEOTIDE SEQUENCE</scope>
</reference>
<keyword evidence="4" id="KW-0646">Protease inhibitor</keyword>
<protein>
    <recommendedName>
        <fullName evidence="8">Serpin B6</fullName>
    </recommendedName>
</protein>
<keyword evidence="3" id="KW-0963">Cytoplasm</keyword>
<evidence type="ECO:0000256" key="2">
    <source>
        <dbReference type="ARBA" id="ARBA00006426"/>
    </source>
</evidence>
<dbReference type="Gene3D" id="2.30.39.10">
    <property type="entry name" value="Alpha-1-antitrypsin, domain 1"/>
    <property type="match status" value="1"/>
</dbReference>
<dbReference type="EMBL" id="FP102273">
    <property type="status" value="NOT_ANNOTATED_CDS"/>
    <property type="molecule type" value="Genomic_DNA"/>
</dbReference>
<evidence type="ECO:0000256" key="6">
    <source>
        <dbReference type="ARBA" id="ARBA00022990"/>
    </source>
</evidence>
<evidence type="ECO:0000313" key="15">
    <source>
        <dbReference type="ZFIN" id="ZDB-GENE-030131-7059"/>
    </source>
</evidence>
<dbReference type="Ensembl" id="ENSDART00000010658.9">
    <property type="protein sequence ID" value="ENSDARP00000027639.6"/>
    <property type="gene ID" value="ENSDARG00000014556.10"/>
</dbReference>
<dbReference type="PaxDb" id="7955-ENSDARP00000027639"/>
<keyword evidence="5" id="KW-0722">Serine protease inhibitor</keyword>
<evidence type="ECO:0000313" key="11">
    <source>
        <dbReference type="Ensembl" id="ENSDARP00000027639"/>
    </source>
</evidence>
<comment type="subunit">
    <text evidence="7">Forms a complex with the monomeric form of beta-tryptase.</text>
</comment>
<evidence type="ECO:0007829" key="16">
    <source>
        <dbReference type="PeptideAtlas" id="Q7T309"/>
    </source>
</evidence>
<dbReference type="HOGENOM" id="CLU_023330_0_2_1"/>
<gene>
    <name evidence="10 11 13 14 15" type="primary">serpinb1l3</name>
    <name evidence="13 14" type="synonym">fk71e06</name>
    <name evidence="13 14" type="synonym">wu:fk71e06</name>
    <name evidence="13 14" type="synonym">zgc:64178</name>
</gene>
<keyword evidence="6" id="KW-0007">Acetylation</keyword>
<reference evidence="13 14" key="8">
    <citation type="submission" date="2025-04" db="UniProtKB">
        <authorList>
            <consortium name="RefSeq"/>
        </authorList>
    </citation>
    <scope>IDENTIFICATION</scope>
    <source>
        <strain evidence="14">Tuebingen</strain>
    </source>
</reference>
<reference evidence="10" key="1">
    <citation type="submission" date="2003-06" db="EMBL/GenBank/DDBJ databases">
        <authorList>
            <consortium name="NIH - Zebrafish Gene Collection (ZGC) project"/>
        </authorList>
    </citation>
    <scope>NUCLEOTIDE SEQUENCE [LARGE SCALE MRNA]</scope>
    <source>
        <tissue evidence="10">Embryo</tissue>
    </source>
</reference>
<organism evidence="10">
    <name type="scientific">Danio rerio</name>
    <name type="common">Zebrafish</name>
    <name type="synonym">Brachydanio rerio</name>
    <dbReference type="NCBI Taxonomy" id="7955"/>
    <lineage>
        <taxon>Eukaryota</taxon>
        <taxon>Metazoa</taxon>
        <taxon>Chordata</taxon>
        <taxon>Craniata</taxon>
        <taxon>Vertebrata</taxon>
        <taxon>Euteleostomi</taxon>
        <taxon>Actinopterygii</taxon>
        <taxon>Neopterygii</taxon>
        <taxon>Teleostei</taxon>
        <taxon>Ostariophysi</taxon>
        <taxon>Cypriniformes</taxon>
        <taxon>Danionidae</taxon>
        <taxon>Danioninae</taxon>
        <taxon>Danio</taxon>
    </lineage>
</organism>
<dbReference type="STRING" id="7955.ENSDARP00000027639"/>
<dbReference type="InterPro" id="IPR042185">
    <property type="entry name" value="Serpin_sf_2"/>
</dbReference>
<feature type="domain" description="Serpin" evidence="9">
    <location>
        <begin position="13"/>
        <end position="380"/>
    </location>
</feature>
<evidence type="ECO:0000256" key="3">
    <source>
        <dbReference type="ARBA" id="ARBA00022490"/>
    </source>
</evidence>
<dbReference type="InterPro" id="IPR036186">
    <property type="entry name" value="Serpin_sf"/>
</dbReference>
<dbReference type="EMBL" id="BC053300">
    <property type="protein sequence ID" value="AAH53300.1"/>
    <property type="molecule type" value="mRNA"/>
</dbReference>
<dbReference type="OMA" id="FEKHRTR"/>
<reference evidence="13" key="5">
    <citation type="journal article" date="2015" name="Nat. Commun.">
        <title>RFX transcription factors are essential for hearing in mice.</title>
        <authorList>
            <person name="Elkon R."/>
            <person name="Milon B."/>
            <person name="Morrison L."/>
            <person name="Shah M."/>
            <person name="Vijayakumar S."/>
            <person name="Racherla M."/>
            <person name="Leitch C.C."/>
            <person name="Silipino L."/>
            <person name="Hadi S."/>
            <person name="Weiss-Gayet M."/>
            <person name="Barras E."/>
            <person name="Schmid C.D."/>
            <person name="Ait-Lounis A."/>
            <person name="Barnes A."/>
            <person name="Song Y."/>
            <person name="Eisenman D.J."/>
            <person name="Eliyahu E."/>
            <person name="Frolenkov G.I."/>
            <person name="Strome S.E."/>
            <person name="Durand B."/>
            <person name="Zaghloul N.A."/>
            <person name="Jones S.M."/>
            <person name="Reith W."/>
            <person name="Hertzano R."/>
        </authorList>
    </citation>
    <scope>NUCLEOTIDE SEQUENCE</scope>
</reference>
<dbReference type="KEGG" id="dre:335119"/>
<dbReference type="FunFam" id="2.30.39.10:FF:000014">
    <property type="entry name" value="Serpin family B member 9"/>
    <property type="match status" value="1"/>
</dbReference>
<dbReference type="Gene3D" id="3.30.497.10">
    <property type="entry name" value="Antithrombin, subunit I, domain 2"/>
    <property type="match status" value="1"/>
</dbReference>
<reference evidence="11" key="3">
    <citation type="submission" date="2012-02" db="UniProtKB">
        <authorList>
            <consortium name="Ensembl"/>
        </authorList>
    </citation>
    <scope>IDENTIFICATION</scope>
    <source>
        <strain evidence="11">Tuebingen</strain>
    </source>
</reference>
<dbReference type="OrthoDB" id="671595at2759"/>
<dbReference type="eggNOG" id="KOG2392">
    <property type="taxonomic scope" value="Eukaryota"/>
</dbReference>
<dbReference type="Pfam" id="PF00079">
    <property type="entry name" value="Serpin"/>
    <property type="match status" value="1"/>
</dbReference>
<dbReference type="Proteomes" id="UP000000437">
    <property type="component" value="Chromosome 24"/>
</dbReference>
<evidence type="ECO:0000259" key="9">
    <source>
        <dbReference type="SMART" id="SM00093"/>
    </source>
</evidence>